<accession>A0A0C2SIJ4</accession>
<dbReference type="EMBL" id="KN819317">
    <property type="protein sequence ID" value="KIL53764.1"/>
    <property type="molecule type" value="Genomic_DNA"/>
</dbReference>
<dbReference type="HOGENOM" id="CLU_1610307_0_0_1"/>
<feature type="region of interest" description="Disordered" evidence="1">
    <location>
        <begin position="83"/>
        <end position="125"/>
    </location>
</feature>
<protein>
    <submittedName>
        <fullName evidence="2">Uncharacterized protein</fullName>
    </submittedName>
</protein>
<name>A0A0C2SIJ4_AMAMK</name>
<proteinExistence type="predicted"/>
<evidence type="ECO:0000256" key="1">
    <source>
        <dbReference type="SAM" id="MobiDB-lite"/>
    </source>
</evidence>
<dbReference type="InParanoid" id="A0A0C2SIJ4"/>
<organism evidence="2 3">
    <name type="scientific">Amanita muscaria (strain Koide BX008)</name>
    <dbReference type="NCBI Taxonomy" id="946122"/>
    <lineage>
        <taxon>Eukaryota</taxon>
        <taxon>Fungi</taxon>
        <taxon>Dikarya</taxon>
        <taxon>Basidiomycota</taxon>
        <taxon>Agaricomycotina</taxon>
        <taxon>Agaricomycetes</taxon>
        <taxon>Agaricomycetidae</taxon>
        <taxon>Agaricales</taxon>
        <taxon>Pluteineae</taxon>
        <taxon>Amanitaceae</taxon>
        <taxon>Amanita</taxon>
    </lineage>
</organism>
<reference evidence="2 3" key="1">
    <citation type="submission" date="2014-04" db="EMBL/GenBank/DDBJ databases">
        <title>Evolutionary Origins and Diversification of the Mycorrhizal Mutualists.</title>
        <authorList>
            <consortium name="DOE Joint Genome Institute"/>
            <consortium name="Mycorrhizal Genomics Consortium"/>
            <person name="Kohler A."/>
            <person name="Kuo A."/>
            <person name="Nagy L.G."/>
            <person name="Floudas D."/>
            <person name="Copeland A."/>
            <person name="Barry K.W."/>
            <person name="Cichocki N."/>
            <person name="Veneault-Fourrey C."/>
            <person name="LaButti K."/>
            <person name="Lindquist E.A."/>
            <person name="Lipzen A."/>
            <person name="Lundell T."/>
            <person name="Morin E."/>
            <person name="Murat C."/>
            <person name="Riley R."/>
            <person name="Ohm R."/>
            <person name="Sun H."/>
            <person name="Tunlid A."/>
            <person name="Henrissat B."/>
            <person name="Grigoriev I.V."/>
            <person name="Hibbett D.S."/>
            <person name="Martin F."/>
        </authorList>
    </citation>
    <scope>NUCLEOTIDE SEQUENCE [LARGE SCALE GENOMIC DNA]</scope>
    <source>
        <strain evidence="2 3">Koide BX008</strain>
    </source>
</reference>
<gene>
    <name evidence="2" type="ORF">M378DRAFT_182751</name>
</gene>
<evidence type="ECO:0000313" key="2">
    <source>
        <dbReference type="EMBL" id="KIL53764.1"/>
    </source>
</evidence>
<sequence>MWKKLVLSRASTDLVQVTRNDSNYVEEVPDDEHLEPGEVSEPTVIDIVAPLPKRSPRGPRGGFLPKGAKRPRAISTVEDFEAVQRKRHRERSPVSRGAKRDRSAFELPPVASTSRVPATSGPLPTRNIFQSIGRSESLWHSDRCPGGCGQSYTYCNCRHVRARRR</sequence>
<evidence type="ECO:0000313" key="3">
    <source>
        <dbReference type="Proteomes" id="UP000054549"/>
    </source>
</evidence>
<feature type="region of interest" description="Disordered" evidence="1">
    <location>
        <begin position="50"/>
        <end position="71"/>
    </location>
</feature>
<dbReference type="AlphaFoldDB" id="A0A0C2SIJ4"/>
<keyword evidence="3" id="KW-1185">Reference proteome</keyword>
<dbReference type="Proteomes" id="UP000054549">
    <property type="component" value="Unassembled WGS sequence"/>
</dbReference>